<dbReference type="Proteomes" id="UP001227126">
    <property type="component" value="Unassembled WGS sequence"/>
</dbReference>
<sequence length="350" mass="39296">MKRLLFFFDGTWRGSDAPEPSHVLRLCSGTRISGSQIVFYHPGVGSGYGTGRTARLIDRYLGGGLGSGMQNIVEEAYRHLVLNYSAGCEIFFFGWSRGAYIARRMVDVLRASGLVERDKLHEIKLAVNNGLSLRWRGQRTFPDSTENLGFRARHSRRCVTSPFEQQWRMENKLPEAELLTIRYVGLWDCVSAMGIPKALPTLRRLVGQGSIDFHDHHASSMIRSLRHALAIDETRRLFPPSTFDNLKNLREAFGEGDNTFEERWFAGVHTDIGGGNGLSRLSAPPFVWIVEAAVNAGMELNGWFLEDMHSGTDWRGTDLGDICWLLGLTDVGRRRRSPRLVPFPLGGVCI</sequence>
<dbReference type="RefSeq" id="WP_284487177.1">
    <property type="nucleotide sequence ID" value="NZ_JASNJE010000033.1"/>
</dbReference>
<evidence type="ECO:0000313" key="2">
    <source>
        <dbReference type="EMBL" id="MDK3075246.1"/>
    </source>
</evidence>
<protein>
    <submittedName>
        <fullName evidence="2">DUF2235 domain-containing protein</fullName>
    </submittedName>
</protein>
<organism evidence="2 3">
    <name type="scientific">Sedimentitalea xiamensis</name>
    <dbReference type="NCBI Taxonomy" id="3050037"/>
    <lineage>
        <taxon>Bacteria</taxon>
        <taxon>Pseudomonadati</taxon>
        <taxon>Pseudomonadota</taxon>
        <taxon>Alphaproteobacteria</taxon>
        <taxon>Rhodobacterales</taxon>
        <taxon>Paracoccaceae</taxon>
        <taxon>Sedimentitalea</taxon>
    </lineage>
</organism>
<dbReference type="PANTHER" id="PTHR33840">
    <property type="match status" value="1"/>
</dbReference>
<accession>A0ABT7FJF4</accession>
<reference evidence="2 3" key="1">
    <citation type="submission" date="2023-05" db="EMBL/GenBank/DDBJ databases">
        <title>Sedimentitalea sp. nov. JM2-8.</title>
        <authorList>
            <person name="Huang J."/>
        </authorList>
    </citation>
    <scope>NUCLEOTIDE SEQUENCE [LARGE SCALE GENOMIC DNA]</scope>
    <source>
        <strain evidence="2 3">JM2-8</strain>
    </source>
</reference>
<feature type="domain" description="T6SS Phospholipase effector Tle1-like catalytic" evidence="1">
    <location>
        <begin position="2"/>
        <end position="291"/>
    </location>
</feature>
<evidence type="ECO:0000259" key="1">
    <source>
        <dbReference type="Pfam" id="PF09994"/>
    </source>
</evidence>
<dbReference type="EMBL" id="JASNJE010000033">
    <property type="protein sequence ID" value="MDK3075246.1"/>
    <property type="molecule type" value="Genomic_DNA"/>
</dbReference>
<gene>
    <name evidence="2" type="ORF">QO034_19340</name>
</gene>
<name>A0ABT7FJF4_9RHOB</name>
<comment type="caution">
    <text evidence="2">The sequence shown here is derived from an EMBL/GenBank/DDBJ whole genome shotgun (WGS) entry which is preliminary data.</text>
</comment>
<proteinExistence type="predicted"/>
<dbReference type="Pfam" id="PF09994">
    <property type="entry name" value="T6SS_Tle1-like_cat"/>
    <property type="match status" value="1"/>
</dbReference>
<dbReference type="InterPro" id="IPR018712">
    <property type="entry name" value="Tle1-like_cat"/>
</dbReference>
<dbReference type="PANTHER" id="PTHR33840:SF1">
    <property type="entry name" value="TLE1 PHOSPHOLIPASE DOMAIN-CONTAINING PROTEIN"/>
    <property type="match status" value="1"/>
</dbReference>
<evidence type="ECO:0000313" key="3">
    <source>
        <dbReference type="Proteomes" id="UP001227126"/>
    </source>
</evidence>
<keyword evidence="3" id="KW-1185">Reference proteome</keyword>